<comment type="caution">
    <text evidence="2">The sequence shown here is derived from an EMBL/GenBank/DDBJ whole genome shotgun (WGS) entry which is preliminary data.</text>
</comment>
<feature type="chain" id="PRO_5019588388" description="Glycosyl hydrolase" evidence="1">
    <location>
        <begin position="23"/>
        <end position="396"/>
    </location>
</feature>
<dbReference type="Proteomes" id="UP000282971">
    <property type="component" value="Unassembled WGS sequence"/>
</dbReference>
<evidence type="ECO:0000256" key="1">
    <source>
        <dbReference type="SAM" id="SignalP"/>
    </source>
</evidence>
<dbReference type="AlphaFoldDB" id="A0A437LXL6"/>
<feature type="signal peptide" evidence="1">
    <location>
        <begin position="1"/>
        <end position="22"/>
    </location>
</feature>
<keyword evidence="3" id="KW-1185">Reference proteome</keyword>
<evidence type="ECO:0000313" key="2">
    <source>
        <dbReference type="EMBL" id="RVT90165.1"/>
    </source>
</evidence>
<dbReference type="InterPro" id="IPR017853">
    <property type="entry name" value="GH"/>
</dbReference>
<evidence type="ECO:0008006" key="4">
    <source>
        <dbReference type="Google" id="ProtNLM"/>
    </source>
</evidence>
<name>A0A437LXL6_9SPHN</name>
<reference evidence="2 3" key="1">
    <citation type="submission" date="2019-01" db="EMBL/GenBank/DDBJ databases">
        <authorList>
            <person name="Chen W.-M."/>
        </authorList>
    </citation>
    <scope>NUCLEOTIDE SEQUENCE [LARGE SCALE GENOMIC DNA]</scope>
    <source>
        <strain evidence="2 3">CCP-7</strain>
    </source>
</reference>
<dbReference type="SUPFAM" id="SSF51445">
    <property type="entry name" value="(Trans)glycosidases"/>
    <property type="match status" value="1"/>
</dbReference>
<sequence>MSWVLPRIFAAIAATASTGVFAAGAMSVRQFTDSIGVNTHFNYSDGGYANWRQVIGAVRYLGIDHVRDAAPRPGGEGQQGLAEAAKSGLKFMFIVSGGAAPEDRVTNLMAFRARYPRSVAGIEGPNEVNNSPVTFAGIRDIKGKEYPATIAYMSALRRTLRGSPLADLPLLAPSSIGPTKIVEPSDVDAGNIHAYPQSDESLASKVAGMVERQSHMVGGGKPIYFTEMGYNDLRADPTKRTQQTLKWLTTNAAIGVRRSYIYELLDAYPDPSGKSYEKHWGLFDRQFVPKPVARALHNLIWILGDDRGAQRPIGSYVTAAPSGAEILQLNRSDGHIFVLLWQNSDAAVGSIPLKLNRPANYRFYNPRLDLGPLKTGKGDAIDVETGDDLVVIELWG</sequence>
<dbReference type="EMBL" id="SACN01000003">
    <property type="protein sequence ID" value="RVT90165.1"/>
    <property type="molecule type" value="Genomic_DNA"/>
</dbReference>
<evidence type="ECO:0000313" key="3">
    <source>
        <dbReference type="Proteomes" id="UP000282971"/>
    </source>
</evidence>
<organism evidence="2 3">
    <name type="scientific">Sphingomonas crocodyli</name>
    <dbReference type="NCBI Taxonomy" id="1979270"/>
    <lineage>
        <taxon>Bacteria</taxon>
        <taxon>Pseudomonadati</taxon>
        <taxon>Pseudomonadota</taxon>
        <taxon>Alphaproteobacteria</taxon>
        <taxon>Sphingomonadales</taxon>
        <taxon>Sphingomonadaceae</taxon>
        <taxon>Sphingomonas</taxon>
    </lineage>
</organism>
<proteinExistence type="predicted"/>
<accession>A0A437LXL6</accession>
<dbReference type="OrthoDB" id="6949258at2"/>
<protein>
    <recommendedName>
        <fullName evidence="4">Glycosyl hydrolase</fullName>
    </recommendedName>
</protein>
<keyword evidence="1" id="KW-0732">Signal</keyword>
<gene>
    <name evidence="2" type="ORF">EOD43_17825</name>
</gene>
<dbReference type="RefSeq" id="WP_127745416.1">
    <property type="nucleotide sequence ID" value="NZ_SACN01000003.1"/>
</dbReference>
<dbReference type="Gene3D" id="3.20.20.80">
    <property type="entry name" value="Glycosidases"/>
    <property type="match status" value="1"/>
</dbReference>